<dbReference type="InterPro" id="IPR001789">
    <property type="entry name" value="Sig_transdc_resp-reg_receiver"/>
</dbReference>
<evidence type="ECO:0000256" key="4">
    <source>
        <dbReference type="ARBA" id="ARBA00023163"/>
    </source>
</evidence>
<comment type="caution">
    <text evidence="6">Lacks conserved residue(s) required for the propagation of feature annotation.</text>
</comment>
<keyword evidence="2" id="KW-0805">Transcription regulation</keyword>
<evidence type="ECO:0000313" key="9">
    <source>
        <dbReference type="EMBL" id="KAH7447421.1"/>
    </source>
</evidence>
<comment type="caution">
    <text evidence="9">The sequence shown here is derived from an EMBL/GenBank/DDBJ whole genome shotgun (WGS) entry which is preliminary data.</text>
</comment>
<dbReference type="InterPro" id="IPR044825">
    <property type="entry name" value="GLK1/2-like"/>
</dbReference>
<evidence type="ECO:0000259" key="8">
    <source>
        <dbReference type="PROSITE" id="PS50110"/>
    </source>
</evidence>
<dbReference type="PANTHER" id="PTHR31312">
    <property type="entry name" value="TRANSCRIPTION ACTIVATOR GLK1"/>
    <property type="match status" value="1"/>
</dbReference>
<dbReference type="GO" id="GO:0003700">
    <property type="term" value="F:DNA-binding transcription factor activity"/>
    <property type="evidence" value="ECO:0007669"/>
    <property type="project" value="InterPro"/>
</dbReference>
<dbReference type="Proteomes" id="UP000825935">
    <property type="component" value="Chromosome 1"/>
</dbReference>
<dbReference type="PROSITE" id="PS50110">
    <property type="entry name" value="RESPONSE_REGULATORY"/>
    <property type="match status" value="1"/>
</dbReference>
<dbReference type="Gene3D" id="3.40.50.2300">
    <property type="match status" value="1"/>
</dbReference>
<evidence type="ECO:0000256" key="6">
    <source>
        <dbReference type="PROSITE-ProRule" id="PRU00169"/>
    </source>
</evidence>
<keyword evidence="4" id="KW-0804">Transcription</keyword>
<keyword evidence="3" id="KW-0238">DNA-binding</keyword>
<dbReference type="OrthoDB" id="1907052at2759"/>
<dbReference type="AlphaFoldDB" id="A0A8T2VG02"/>
<proteinExistence type="predicted"/>
<feature type="region of interest" description="Disordered" evidence="7">
    <location>
        <begin position="366"/>
        <end position="409"/>
    </location>
</feature>
<dbReference type="InterPro" id="IPR006447">
    <property type="entry name" value="Myb_dom_plants"/>
</dbReference>
<dbReference type="SUPFAM" id="SSF52172">
    <property type="entry name" value="CheY-like"/>
    <property type="match status" value="1"/>
</dbReference>
<dbReference type="PANTHER" id="PTHR31312:SF1">
    <property type="entry name" value="TRANSCRIPTION ACTIVATOR GLK1"/>
    <property type="match status" value="1"/>
</dbReference>
<dbReference type="EMBL" id="CM035406">
    <property type="protein sequence ID" value="KAH7447421.1"/>
    <property type="molecule type" value="Genomic_DNA"/>
</dbReference>
<organism evidence="9 10">
    <name type="scientific">Ceratopteris richardii</name>
    <name type="common">Triangle waterfern</name>
    <dbReference type="NCBI Taxonomy" id="49495"/>
    <lineage>
        <taxon>Eukaryota</taxon>
        <taxon>Viridiplantae</taxon>
        <taxon>Streptophyta</taxon>
        <taxon>Embryophyta</taxon>
        <taxon>Tracheophyta</taxon>
        <taxon>Polypodiopsida</taxon>
        <taxon>Polypodiidae</taxon>
        <taxon>Polypodiales</taxon>
        <taxon>Pteridineae</taxon>
        <taxon>Pteridaceae</taxon>
        <taxon>Parkerioideae</taxon>
        <taxon>Ceratopteris</taxon>
    </lineage>
</organism>
<gene>
    <name evidence="9" type="ORF">KP509_01G106700</name>
</gene>
<accession>A0A8T2VG02</accession>
<sequence length="678" mass="77043">MSTFGEVFRNWTDFPKGLRVLLLDRDIEFLQEIRYKLERLEFYVASFYSVEEACKTLGNNTQSFHIALVEARENDDLNHQRILSFAKDLPIVMMSTAENIQLMVKVITLGAVEFLVKPLLEDKLRNIWQHVVRKVLDSPKEALQSGYLEPGNPTISVKEEDDKSFVKREVDNQRVLYKEEGYQYPKEACYSCRLLITSEGLSEPSTPQVEQAGKKVLPKSIIDESQRSNDSTEFCDYKEISNQPIAAVPCSIKYFDSKDVENVSPSVPTLTIRVPKNDELTCNNQHKKSECTVLMPQPETTNTAQMTECKAEDLQESTTCDQPIRKALHYDTKEILEACEFSCSVDYEPTEDKNVSITKLLIPTDKDQCPNADSTCESETFEQNQDKGEEGDESKSTHEKGGKKTKSLNKKPKIDWTADLHRRFVEVVEYFGVEQAIPSRILEMMKVEGLTRHHVASHLQQKQLTVFWLQKAFKYRSHKKHLQTREEAGRMKSAKLWSSCIRQTGPQMSIQPHPQCMGSPTLHVWGHPRIDSPSATLHFMPQYCIGAPMPAWPVLMDPTMHNPPLMDSFVPGIPLIASYYGSCPGLIGPFGKSDHSEGSTCNRTWRSFLEDVENANLENRSTHKSDNQEQYPPRDLLDAAISEALRNPLTPPPLGLKPPSMESVMAELQRQGMKTFTS</sequence>
<comment type="subcellular location">
    <subcellularLocation>
        <location evidence="1">Nucleus</location>
    </subcellularLocation>
</comment>
<keyword evidence="5" id="KW-0539">Nucleus</keyword>
<keyword evidence="10" id="KW-1185">Reference proteome</keyword>
<reference evidence="9" key="1">
    <citation type="submission" date="2021-08" db="EMBL/GenBank/DDBJ databases">
        <title>WGS assembly of Ceratopteris richardii.</title>
        <authorList>
            <person name="Marchant D.B."/>
            <person name="Chen G."/>
            <person name="Jenkins J."/>
            <person name="Shu S."/>
            <person name="Leebens-Mack J."/>
            <person name="Grimwood J."/>
            <person name="Schmutz J."/>
            <person name="Soltis P."/>
            <person name="Soltis D."/>
            <person name="Chen Z.-H."/>
        </authorList>
    </citation>
    <scope>NUCLEOTIDE SEQUENCE</scope>
    <source>
        <strain evidence="9">Whitten #5841</strain>
        <tissue evidence="9">Leaf</tissue>
    </source>
</reference>
<dbReference type="GO" id="GO:0000160">
    <property type="term" value="P:phosphorelay signal transduction system"/>
    <property type="evidence" value="ECO:0007669"/>
    <property type="project" value="InterPro"/>
</dbReference>
<dbReference type="SUPFAM" id="SSF46689">
    <property type="entry name" value="Homeodomain-like"/>
    <property type="match status" value="1"/>
</dbReference>
<feature type="domain" description="Response regulatory" evidence="8">
    <location>
        <begin position="19"/>
        <end position="132"/>
    </location>
</feature>
<dbReference type="Gene3D" id="1.10.10.60">
    <property type="entry name" value="Homeodomain-like"/>
    <property type="match status" value="1"/>
</dbReference>
<dbReference type="GO" id="GO:0005634">
    <property type="term" value="C:nucleus"/>
    <property type="evidence" value="ECO:0007669"/>
    <property type="project" value="UniProtKB-SubCell"/>
</dbReference>
<dbReference type="FunFam" id="1.10.10.60:FF:000007">
    <property type="entry name" value="Two-component response regulator"/>
    <property type="match status" value="1"/>
</dbReference>
<feature type="compositionally biased region" description="Polar residues" evidence="7">
    <location>
        <begin position="371"/>
        <end position="383"/>
    </location>
</feature>
<evidence type="ECO:0000256" key="7">
    <source>
        <dbReference type="SAM" id="MobiDB-lite"/>
    </source>
</evidence>
<evidence type="ECO:0000256" key="5">
    <source>
        <dbReference type="ARBA" id="ARBA00023242"/>
    </source>
</evidence>
<feature type="compositionally biased region" description="Basic and acidic residues" evidence="7">
    <location>
        <begin position="384"/>
        <end position="402"/>
    </location>
</feature>
<dbReference type="InterPro" id="IPR011006">
    <property type="entry name" value="CheY-like_superfamily"/>
</dbReference>
<evidence type="ECO:0000256" key="3">
    <source>
        <dbReference type="ARBA" id="ARBA00023125"/>
    </source>
</evidence>
<protein>
    <recommendedName>
        <fullName evidence="8">Response regulatory domain-containing protein</fullName>
    </recommendedName>
</protein>
<dbReference type="NCBIfam" id="TIGR01557">
    <property type="entry name" value="myb_SHAQKYF"/>
    <property type="match status" value="1"/>
</dbReference>
<evidence type="ECO:0000256" key="1">
    <source>
        <dbReference type="ARBA" id="ARBA00004123"/>
    </source>
</evidence>
<name>A0A8T2VG02_CERRI</name>
<evidence type="ECO:0000313" key="10">
    <source>
        <dbReference type="Proteomes" id="UP000825935"/>
    </source>
</evidence>
<evidence type="ECO:0000256" key="2">
    <source>
        <dbReference type="ARBA" id="ARBA00023015"/>
    </source>
</evidence>
<dbReference type="GO" id="GO:0045893">
    <property type="term" value="P:positive regulation of DNA-templated transcription"/>
    <property type="evidence" value="ECO:0007669"/>
    <property type="project" value="InterPro"/>
</dbReference>
<dbReference type="InterPro" id="IPR009057">
    <property type="entry name" value="Homeodomain-like_sf"/>
</dbReference>
<dbReference type="GO" id="GO:0003677">
    <property type="term" value="F:DNA binding"/>
    <property type="evidence" value="ECO:0007669"/>
    <property type="project" value="UniProtKB-KW"/>
</dbReference>
<dbReference type="SMART" id="SM00448">
    <property type="entry name" value="REC"/>
    <property type="match status" value="1"/>
</dbReference>